<dbReference type="InterPro" id="IPR042171">
    <property type="entry name" value="Acyl-CoA_hotdog"/>
</dbReference>
<feature type="region of interest" description="Disordered" evidence="3">
    <location>
        <begin position="102"/>
        <end position="153"/>
    </location>
</feature>
<feature type="compositionally biased region" description="Polar residues" evidence="3">
    <location>
        <begin position="123"/>
        <end position="138"/>
    </location>
</feature>
<dbReference type="PANTHER" id="PTHR11066:SF34">
    <property type="entry name" value="ACYL-COENZYME A THIOESTERASE 8"/>
    <property type="match status" value="1"/>
</dbReference>
<dbReference type="InterPro" id="IPR049450">
    <property type="entry name" value="ACOT8-like_C"/>
</dbReference>
<dbReference type="Gene3D" id="2.40.160.210">
    <property type="entry name" value="Acyl-CoA thioesterase, double hotdog domain"/>
    <property type="match status" value="1"/>
</dbReference>
<dbReference type="InterPro" id="IPR029069">
    <property type="entry name" value="HotDog_dom_sf"/>
</dbReference>
<dbReference type="InterPro" id="IPR049449">
    <property type="entry name" value="TesB_ACOT8-like_N"/>
</dbReference>
<evidence type="ECO:0000313" key="7">
    <source>
        <dbReference type="Proteomes" id="UP001444661"/>
    </source>
</evidence>
<evidence type="ECO:0000313" key="6">
    <source>
        <dbReference type="EMBL" id="KAK8016930.1"/>
    </source>
</evidence>
<proteinExistence type="inferred from homology"/>
<accession>A0ABR1RPR4</accession>
<dbReference type="CDD" id="cd03444">
    <property type="entry name" value="Thioesterase_II_repeat1"/>
    <property type="match status" value="1"/>
</dbReference>
<evidence type="ECO:0000256" key="3">
    <source>
        <dbReference type="SAM" id="MobiDB-lite"/>
    </source>
</evidence>
<keyword evidence="7" id="KW-1185">Reference proteome</keyword>
<comment type="similarity">
    <text evidence="1">Belongs to the C/M/P thioester hydrolase family.</text>
</comment>
<dbReference type="EMBL" id="JAQQWK010000014">
    <property type="protein sequence ID" value="KAK8016930.1"/>
    <property type="molecule type" value="Genomic_DNA"/>
</dbReference>
<feature type="domain" description="Acyl-CoA thioesterase-like N-terminal HotDog" evidence="4">
    <location>
        <begin position="8"/>
        <end position="88"/>
    </location>
</feature>
<comment type="caution">
    <text evidence="6">The sequence shown here is derived from an EMBL/GenBank/DDBJ whole genome shotgun (WGS) entry which is preliminary data.</text>
</comment>
<dbReference type="PANTHER" id="PTHR11066">
    <property type="entry name" value="ACYL-COA THIOESTERASE"/>
    <property type="match status" value="1"/>
</dbReference>
<sequence length="284" mass="30795">MAEQDGRGSVFGGLLLAQAISAASAIVTHPGFYAYTSSASFIRPVAQTKEVQYHLERVSDGRSYAIRIVRASVGDRNGGAVTVYITTISFQRRQDATANRVLSYADGPPNLGGARPEDIPQGSGRQQVESNRTGSLQPFTPEDEPFDWRPAAMDLGDLPPDSRLAGFSRSVTPLSSTGGTSTATNLAALAYMSDEMLIAVAIFASPDAVGPRSRNVAMAVTLNHHLWFHDPDVRVDRWMVGERRTSCGADGRVLIHQKVWDHETRRLVMTCAQEALIRLKGPSL</sequence>
<feature type="domain" description="Acyl-CoA thioesterase-like C-terminal" evidence="5">
    <location>
        <begin position="130"/>
        <end position="277"/>
    </location>
</feature>
<evidence type="ECO:0000259" key="5">
    <source>
        <dbReference type="Pfam" id="PF20789"/>
    </source>
</evidence>
<dbReference type="Pfam" id="PF20789">
    <property type="entry name" value="4HBT_3C"/>
    <property type="match status" value="1"/>
</dbReference>
<name>A0ABR1RPR4_9PEZI</name>
<evidence type="ECO:0000256" key="2">
    <source>
        <dbReference type="ARBA" id="ARBA00022801"/>
    </source>
</evidence>
<evidence type="ECO:0000259" key="4">
    <source>
        <dbReference type="Pfam" id="PF13622"/>
    </source>
</evidence>
<dbReference type="Proteomes" id="UP001444661">
    <property type="component" value="Unassembled WGS sequence"/>
</dbReference>
<keyword evidence="2" id="KW-0378">Hydrolase</keyword>
<protein>
    <submittedName>
        <fullName evidence="6">Chromate transporter</fullName>
    </submittedName>
</protein>
<dbReference type="Pfam" id="PF13622">
    <property type="entry name" value="4HBT_3"/>
    <property type="match status" value="1"/>
</dbReference>
<reference evidence="6 7" key="1">
    <citation type="submission" date="2023-01" db="EMBL/GenBank/DDBJ databases">
        <title>Analysis of 21 Apiospora genomes using comparative genomics revels a genus with tremendous synthesis potential of carbohydrate active enzymes and secondary metabolites.</title>
        <authorList>
            <person name="Sorensen T."/>
        </authorList>
    </citation>
    <scope>NUCLEOTIDE SEQUENCE [LARGE SCALE GENOMIC DNA]</scope>
    <source>
        <strain evidence="6 7">CBS 33761</strain>
    </source>
</reference>
<dbReference type="SUPFAM" id="SSF54637">
    <property type="entry name" value="Thioesterase/thiol ester dehydrase-isomerase"/>
    <property type="match status" value="2"/>
</dbReference>
<organism evidence="6 7">
    <name type="scientific">Apiospora rasikravindrae</name>
    <dbReference type="NCBI Taxonomy" id="990691"/>
    <lineage>
        <taxon>Eukaryota</taxon>
        <taxon>Fungi</taxon>
        <taxon>Dikarya</taxon>
        <taxon>Ascomycota</taxon>
        <taxon>Pezizomycotina</taxon>
        <taxon>Sordariomycetes</taxon>
        <taxon>Xylariomycetidae</taxon>
        <taxon>Amphisphaeriales</taxon>
        <taxon>Apiosporaceae</taxon>
        <taxon>Apiospora</taxon>
    </lineage>
</organism>
<evidence type="ECO:0000256" key="1">
    <source>
        <dbReference type="ARBA" id="ARBA00006538"/>
    </source>
</evidence>
<gene>
    <name evidence="6" type="ORF">PG993_015119</name>
</gene>
<dbReference type="InterPro" id="IPR003703">
    <property type="entry name" value="Acyl_CoA_thio"/>
</dbReference>